<feature type="transmembrane region" description="Helical" evidence="9">
    <location>
        <begin position="160"/>
        <end position="178"/>
    </location>
</feature>
<evidence type="ECO:0000256" key="8">
    <source>
        <dbReference type="SAM" id="MobiDB-lite"/>
    </source>
</evidence>
<dbReference type="PANTHER" id="PTHR47371:SF3">
    <property type="entry name" value="PHOSPHOGLYCEROL TRANSFERASE I"/>
    <property type="match status" value="1"/>
</dbReference>
<dbReference type="RefSeq" id="WP_407884032.1">
    <property type="nucleotide sequence ID" value="NZ_BQXO01000004.1"/>
</dbReference>
<dbReference type="Pfam" id="PF00884">
    <property type="entry name" value="Sulfatase"/>
    <property type="match status" value="1"/>
</dbReference>
<dbReference type="PIRSF" id="PIRSF005091">
    <property type="entry name" value="Mmb_sulf_HI1246"/>
    <property type="match status" value="1"/>
</dbReference>
<keyword evidence="12" id="KW-1185">Reference proteome</keyword>
<accession>A0ABQ5JNL9</accession>
<dbReference type="Gene3D" id="3.40.720.10">
    <property type="entry name" value="Alkaline Phosphatase, subunit A"/>
    <property type="match status" value="1"/>
</dbReference>
<feature type="transmembrane region" description="Helical" evidence="9">
    <location>
        <begin position="12"/>
        <end position="34"/>
    </location>
</feature>
<evidence type="ECO:0000256" key="3">
    <source>
        <dbReference type="ARBA" id="ARBA00009983"/>
    </source>
</evidence>
<dbReference type="CDD" id="cd16015">
    <property type="entry name" value="LTA_synthase"/>
    <property type="match status" value="1"/>
</dbReference>
<keyword evidence="5 9" id="KW-0812">Transmembrane</keyword>
<reference evidence="11 12" key="1">
    <citation type="submission" date="2022-03" db="EMBL/GenBank/DDBJ databases">
        <title>Draft genome sequence of Furfurilactobacillus curtus JCM 31185.</title>
        <authorList>
            <person name="Suzuki S."/>
            <person name="Endo A."/>
            <person name="Kajikawa A."/>
        </authorList>
    </citation>
    <scope>NUCLEOTIDE SEQUENCE [LARGE SCALE GENOMIC DNA]</scope>
    <source>
        <strain evidence="11 12">JCM 31185</strain>
    </source>
</reference>
<dbReference type="InterPro" id="IPR000917">
    <property type="entry name" value="Sulfatase_N"/>
</dbReference>
<comment type="pathway">
    <text evidence="2">Cell wall biogenesis; lipoteichoic acid biosynthesis.</text>
</comment>
<evidence type="ECO:0000256" key="7">
    <source>
        <dbReference type="ARBA" id="ARBA00023136"/>
    </source>
</evidence>
<sequence>MVKFFNRLYAKLNTTLGFFILITVTYWLTTYLAYRTKFTLGAETPIQQFIMFINPLPTALLLFGIALYFRGRLAYWLMVIVDLIQTTWLFANILYYREFSDFLSISIVKGSGSVDNNLSKSLAGILHATDLLVYLHIVILIILLLTKLIKVDRRPLKKRFAVTMTVFSLAFMMVDYGLSVRDRSGLLTRTFDNNYIVKYLGLNEYAAFNAYQTQQQATSRERASKSDLKAVQQYLKENPAGENFQYFGKEQGKNVFVFHLESFQQFLIDYKWKGQEVTPNINAFYHDQNTLSFDNFFHQVAQGKTSDAEMMMENSLYGLPTGSAMINYGTSNTFQAAPAILAQHGYTTAAMHGDVPSFWNRGNTYKSWGYQDFFSKSFFPNANKPSNNVGYGLKDKIFLRDSVNYIQQLPQPFYAKVITVTNHYPYLLGKKDADFPKTDTGDNTVDGYVVTAHYLDQAFGEFINYLKKAGLYDNSMIVVYGDHYGISNNHRPAIAKLLGKKSVNNYDLAMFQKVPFMIHAPGVQGGVNHTYGGEIDALPTMMDLLGIKTTGNYIMLGQDLLSTQRNQIVPFRDGNFVTPQYTKVGSQVYDTATGKLMKLTATQKEQVAADQNHVNTVLGLSDKVVTRDLLRFYTPVGFKKVDKSDYDYSVSATKKRLKQEQKEDPTSVQAKNGGKSTLSDYQTDAPELTKSK</sequence>
<comment type="similarity">
    <text evidence="3">Belongs to the LTA synthase family.</text>
</comment>
<feature type="transmembrane region" description="Helical" evidence="9">
    <location>
        <begin position="46"/>
        <end position="68"/>
    </location>
</feature>
<proteinExistence type="inferred from homology"/>
<comment type="caution">
    <text evidence="11">The sequence shown here is derived from an EMBL/GenBank/DDBJ whole genome shotgun (WGS) entry which is preliminary data.</text>
</comment>
<evidence type="ECO:0000259" key="10">
    <source>
        <dbReference type="Pfam" id="PF00884"/>
    </source>
</evidence>
<evidence type="ECO:0000313" key="12">
    <source>
        <dbReference type="Proteomes" id="UP001628078"/>
    </source>
</evidence>
<organism evidence="11 12">
    <name type="scientific">Furfurilactobacillus curtus</name>
    <dbReference type="NCBI Taxonomy" id="1746200"/>
    <lineage>
        <taxon>Bacteria</taxon>
        <taxon>Bacillati</taxon>
        <taxon>Bacillota</taxon>
        <taxon>Bacilli</taxon>
        <taxon>Lactobacillales</taxon>
        <taxon>Lactobacillaceae</taxon>
        <taxon>Furfurilactobacillus</taxon>
    </lineage>
</organism>
<dbReference type="InterPro" id="IPR017850">
    <property type="entry name" value="Alkaline_phosphatase_core_sf"/>
</dbReference>
<dbReference type="InterPro" id="IPR012160">
    <property type="entry name" value="LtaS-like"/>
</dbReference>
<comment type="subcellular location">
    <subcellularLocation>
        <location evidence="1">Cell membrane</location>
        <topology evidence="1">Multi-pass membrane protein</topology>
    </subcellularLocation>
</comment>
<evidence type="ECO:0000313" key="11">
    <source>
        <dbReference type="EMBL" id="GKT06137.1"/>
    </source>
</evidence>
<dbReference type="InterPro" id="IPR050448">
    <property type="entry name" value="OpgB/LTA_synthase_biosynth"/>
</dbReference>
<dbReference type="SUPFAM" id="SSF53649">
    <property type="entry name" value="Alkaline phosphatase-like"/>
    <property type="match status" value="1"/>
</dbReference>
<evidence type="ECO:0000256" key="6">
    <source>
        <dbReference type="ARBA" id="ARBA00022989"/>
    </source>
</evidence>
<evidence type="ECO:0000256" key="2">
    <source>
        <dbReference type="ARBA" id="ARBA00004936"/>
    </source>
</evidence>
<feature type="transmembrane region" description="Helical" evidence="9">
    <location>
        <begin position="75"/>
        <end position="96"/>
    </location>
</feature>
<dbReference type="EMBL" id="BQXO01000004">
    <property type="protein sequence ID" value="GKT06137.1"/>
    <property type="molecule type" value="Genomic_DNA"/>
</dbReference>
<keyword evidence="6 9" id="KW-1133">Transmembrane helix</keyword>
<gene>
    <name evidence="11" type="ORF">JCM31185_14250</name>
</gene>
<keyword evidence="7 9" id="KW-0472">Membrane</keyword>
<feature type="region of interest" description="Disordered" evidence="8">
    <location>
        <begin position="655"/>
        <end position="692"/>
    </location>
</feature>
<dbReference type="PANTHER" id="PTHR47371">
    <property type="entry name" value="LIPOTEICHOIC ACID SYNTHASE"/>
    <property type="match status" value="1"/>
</dbReference>
<evidence type="ECO:0000256" key="1">
    <source>
        <dbReference type="ARBA" id="ARBA00004651"/>
    </source>
</evidence>
<name>A0ABQ5JNL9_9LACO</name>
<feature type="compositionally biased region" description="Polar residues" evidence="8">
    <location>
        <begin position="666"/>
        <end position="682"/>
    </location>
</feature>
<dbReference type="Proteomes" id="UP001628078">
    <property type="component" value="Unassembled WGS sequence"/>
</dbReference>
<feature type="transmembrane region" description="Helical" evidence="9">
    <location>
        <begin position="131"/>
        <end position="148"/>
    </location>
</feature>
<evidence type="ECO:0000256" key="4">
    <source>
        <dbReference type="ARBA" id="ARBA00022475"/>
    </source>
</evidence>
<evidence type="ECO:0000256" key="9">
    <source>
        <dbReference type="SAM" id="Phobius"/>
    </source>
</evidence>
<dbReference type="Gene3D" id="3.30.1120.170">
    <property type="match status" value="1"/>
</dbReference>
<feature type="domain" description="Sulfatase N-terminal" evidence="10">
    <location>
        <begin position="253"/>
        <end position="547"/>
    </location>
</feature>
<evidence type="ECO:0000256" key="5">
    <source>
        <dbReference type="ARBA" id="ARBA00022692"/>
    </source>
</evidence>
<protein>
    <submittedName>
        <fullName evidence="11">Glycerol phosphate lipoteichoic acid synthase</fullName>
    </submittedName>
</protein>
<keyword evidence="4" id="KW-1003">Cell membrane</keyword>